<evidence type="ECO:0000313" key="12">
    <source>
        <dbReference type="Proteomes" id="UP000184301"/>
    </source>
</evidence>
<evidence type="ECO:0000256" key="9">
    <source>
        <dbReference type="PIRNR" id="PIRNR016636"/>
    </source>
</evidence>
<gene>
    <name evidence="11" type="ORF">SAMN02745243_01745</name>
</gene>
<dbReference type="PANTHER" id="PTHR13285">
    <property type="entry name" value="ACYLTRANSFERASE"/>
    <property type="match status" value="1"/>
</dbReference>
<evidence type="ECO:0000256" key="4">
    <source>
        <dbReference type="ARBA" id="ARBA00022679"/>
    </source>
</evidence>
<dbReference type="GO" id="GO:0005886">
    <property type="term" value="C:plasma membrane"/>
    <property type="evidence" value="ECO:0007669"/>
    <property type="project" value="UniProtKB-SubCell"/>
</dbReference>
<dbReference type="InterPro" id="IPR028362">
    <property type="entry name" value="AlgI"/>
</dbReference>
<dbReference type="Pfam" id="PF03062">
    <property type="entry name" value="MBOAT"/>
    <property type="match status" value="1"/>
</dbReference>
<keyword evidence="6 10" id="KW-1133">Transmembrane helix</keyword>
<evidence type="ECO:0000256" key="3">
    <source>
        <dbReference type="ARBA" id="ARBA00022475"/>
    </source>
</evidence>
<dbReference type="PIRSF" id="PIRSF500217">
    <property type="entry name" value="AlgI"/>
    <property type="match status" value="1"/>
</dbReference>
<evidence type="ECO:0000256" key="8">
    <source>
        <dbReference type="ARBA" id="ARBA00023315"/>
    </source>
</evidence>
<keyword evidence="7 9" id="KW-0472">Membrane</keyword>
<comment type="subcellular location">
    <subcellularLocation>
        <location evidence="1">Cell membrane</location>
        <topology evidence="1">Multi-pass membrane protein</topology>
    </subcellularLocation>
</comment>
<keyword evidence="8 9" id="KW-0012">Acyltransferase</keyword>
<dbReference type="PIRSF" id="PIRSF016636">
    <property type="entry name" value="AlgI_DltB"/>
    <property type="match status" value="1"/>
</dbReference>
<dbReference type="GO" id="GO:0016746">
    <property type="term" value="F:acyltransferase activity"/>
    <property type="evidence" value="ECO:0007669"/>
    <property type="project" value="UniProtKB-KW"/>
</dbReference>
<evidence type="ECO:0000256" key="2">
    <source>
        <dbReference type="ARBA" id="ARBA00010323"/>
    </source>
</evidence>
<feature type="transmembrane region" description="Helical" evidence="10">
    <location>
        <begin position="125"/>
        <end position="143"/>
    </location>
</feature>
<feature type="transmembrane region" description="Helical" evidence="10">
    <location>
        <begin position="225"/>
        <end position="244"/>
    </location>
</feature>
<keyword evidence="12" id="KW-1185">Reference proteome</keyword>
<dbReference type="InterPro" id="IPR004299">
    <property type="entry name" value="MBOAT_fam"/>
</dbReference>
<evidence type="ECO:0000256" key="10">
    <source>
        <dbReference type="SAM" id="Phobius"/>
    </source>
</evidence>
<feature type="transmembrane region" description="Helical" evidence="10">
    <location>
        <begin position="28"/>
        <end position="45"/>
    </location>
</feature>
<reference evidence="11 12" key="1">
    <citation type="submission" date="2016-11" db="EMBL/GenBank/DDBJ databases">
        <authorList>
            <person name="Jaros S."/>
            <person name="Januszkiewicz K."/>
            <person name="Wedrychowicz H."/>
        </authorList>
    </citation>
    <scope>NUCLEOTIDE SEQUENCE [LARGE SCALE GENOMIC DNA]</scope>
    <source>
        <strain evidence="11 12">DSM 15480</strain>
    </source>
</reference>
<name>A0A1M6N9I8_9FIRM</name>
<dbReference type="EMBL" id="FQZY01000022">
    <property type="protein sequence ID" value="SHJ92324.1"/>
    <property type="molecule type" value="Genomic_DNA"/>
</dbReference>
<feature type="transmembrane region" description="Helical" evidence="10">
    <location>
        <begin position="411"/>
        <end position="428"/>
    </location>
</feature>
<keyword evidence="3 9" id="KW-1003">Cell membrane</keyword>
<dbReference type="InterPro" id="IPR024194">
    <property type="entry name" value="Ac/AlaTfrase_AlgI/DltB"/>
</dbReference>
<dbReference type="Proteomes" id="UP000184301">
    <property type="component" value="Unassembled WGS sequence"/>
</dbReference>
<dbReference type="PANTHER" id="PTHR13285:SF23">
    <property type="entry name" value="TEICHOIC ACID D-ALANYLTRANSFERASE"/>
    <property type="match status" value="1"/>
</dbReference>
<organism evidence="11 12">
    <name type="scientific">Hespellia stercorisuis DSM 15480</name>
    <dbReference type="NCBI Taxonomy" id="1121950"/>
    <lineage>
        <taxon>Bacteria</taxon>
        <taxon>Bacillati</taxon>
        <taxon>Bacillota</taxon>
        <taxon>Clostridia</taxon>
        <taxon>Lachnospirales</taxon>
        <taxon>Lachnospiraceae</taxon>
        <taxon>Hespellia</taxon>
    </lineage>
</organism>
<sequence>MVFSSIFFIFMFLPAALICYYLVPARFIAVRNVVLLIFSILFYAWGEPVYVILMLFSTMCNYFLGLDINHNIKEDRRREAGRTLIFAIVFNLFILGYFKYAGFLISNLNAILPVDIPFKELPLPIGISFYTFQTMSYIIDLYRGKVGVQKSYMRFALYVTMFPQLIAGPIVRYDDVEKQLADRQYSLTKFGNGAARFIVGMGKKVFLANNIGVVWTDISATAPEHLSALAAWIGIIAYTFQIYFDFSGYSDMAIGLGKMFGFEFLENFNYPYIAKSITEFWRRWHMSLSSWFKEYVYIPLGGNREGTAKQIRNILVVWLLTGLWHGAQWTFIAWGVYYGLLLLLEKFVLSRWQTRWPAFLQHLYCMLFVCIGWVFFASSSIGNAFAYLGAMFGFGGGIADGTAVYYLTTNFLLFVILILASLPIGRRLKQKFVEVKGRVGVTLAMAGYVVILVLTVGYLVTESYNPFLYFRF</sequence>
<feature type="transmembrane region" description="Helical" evidence="10">
    <location>
        <begin position="314"/>
        <end position="338"/>
    </location>
</feature>
<dbReference type="AlphaFoldDB" id="A0A1M6N9I8"/>
<dbReference type="OrthoDB" id="9805788at2"/>
<keyword evidence="5 10" id="KW-0812">Transmembrane</keyword>
<comment type="similarity">
    <text evidence="2 9">Belongs to the membrane-bound acyltransferase family.</text>
</comment>
<dbReference type="InterPro" id="IPR051085">
    <property type="entry name" value="MB_O-acyltransferase"/>
</dbReference>
<evidence type="ECO:0000256" key="5">
    <source>
        <dbReference type="ARBA" id="ARBA00022692"/>
    </source>
</evidence>
<evidence type="ECO:0000313" key="11">
    <source>
        <dbReference type="EMBL" id="SHJ92324.1"/>
    </source>
</evidence>
<proteinExistence type="inferred from homology"/>
<protein>
    <submittedName>
        <fullName evidence="11">Alginate O-acetyltransferase complex protein AlgI</fullName>
    </submittedName>
</protein>
<feature type="transmembrane region" description="Helical" evidence="10">
    <location>
        <begin position="440"/>
        <end position="460"/>
    </location>
</feature>
<accession>A0A1M6N9I8</accession>
<evidence type="ECO:0000256" key="7">
    <source>
        <dbReference type="ARBA" id="ARBA00023136"/>
    </source>
</evidence>
<dbReference type="GO" id="GO:0042121">
    <property type="term" value="P:alginic acid biosynthetic process"/>
    <property type="evidence" value="ECO:0007669"/>
    <property type="project" value="InterPro"/>
</dbReference>
<evidence type="ECO:0000256" key="6">
    <source>
        <dbReference type="ARBA" id="ARBA00022989"/>
    </source>
</evidence>
<feature type="transmembrane region" description="Helical" evidence="10">
    <location>
        <begin position="84"/>
        <end position="105"/>
    </location>
</feature>
<dbReference type="RefSeq" id="WP_073108641.1">
    <property type="nucleotide sequence ID" value="NZ_FQZY01000022.1"/>
</dbReference>
<evidence type="ECO:0000256" key="1">
    <source>
        <dbReference type="ARBA" id="ARBA00004651"/>
    </source>
</evidence>
<feature type="transmembrane region" description="Helical" evidence="10">
    <location>
        <begin position="155"/>
        <end position="173"/>
    </location>
</feature>
<dbReference type="STRING" id="1121950.SAMN02745243_01745"/>
<feature type="transmembrane region" description="Helical" evidence="10">
    <location>
        <begin position="6"/>
        <end position="23"/>
    </location>
</feature>
<keyword evidence="4 9" id="KW-0808">Transferase</keyword>
<feature type="transmembrane region" description="Helical" evidence="10">
    <location>
        <begin position="358"/>
        <end position="377"/>
    </location>
</feature>